<organism evidence="1">
    <name type="scientific">Magallana gigas</name>
    <name type="common">Pacific oyster</name>
    <name type="synonym">Crassostrea gigas</name>
    <dbReference type="NCBI Taxonomy" id="29159"/>
    <lineage>
        <taxon>Eukaryota</taxon>
        <taxon>Metazoa</taxon>
        <taxon>Spiralia</taxon>
        <taxon>Lophotrochozoa</taxon>
        <taxon>Mollusca</taxon>
        <taxon>Bivalvia</taxon>
        <taxon>Autobranchia</taxon>
        <taxon>Pteriomorphia</taxon>
        <taxon>Ostreida</taxon>
        <taxon>Ostreoidea</taxon>
        <taxon>Ostreidae</taxon>
        <taxon>Magallana</taxon>
    </lineage>
</organism>
<evidence type="ECO:0000313" key="1">
    <source>
        <dbReference type="EMBL" id="EKC35505.1"/>
    </source>
</evidence>
<dbReference type="HOGENOM" id="CLU_1230972_0_0_1"/>
<dbReference type="AlphaFoldDB" id="K1R2X3"/>
<dbReference type="EMBL" id="JH817770">
    <property type="protein sequence ID" value="EKC35505.1"/>
    <property type="molecule type" value="Genomic_DNA"/>
</dbReference>
<proteinExistence type="predicted"/>
<dbReference type="PANTHER" id="PTHR23302:SF24">
    <property type="entry name" value="TMC DOMAIN-CONTAINING PROTEIN"/>
    <property type="match status" value="1"/>
</dbReference>
<keyword evidence="1" id="KW-0472">Membrane</keyword>
<protein>
    <submittedName>
        <fullName evidence="1">Transmembrane channel-like protein 3</fullName>
    </submittedName>
</protein>
<name>K1R2X3_MAGGI</name>
<dbReference type="InterPro" id="IPR038900">
    <property type="entry name" value="TMC"/>
</dbReference>
<reference evidence="1" key="1">
    <citation type="journal article" date="2012" name="Nature">
        <title>The oyster genome reveals stress adaptation and complexity of shell formation.</title>
        <authorList>
            <person name="Zhang G."/>
            <person name="Fang X."/>
            <person name="Guo X."/>
            <person name="Li L."/>
            <person name="Luo R."/>
            <person name="Xu F."/>
            <person name="Yang P."/>
            <person name="Zhang L."/>
            <person name="Wang X."/>
            <person name="Qi H."/>
            <person name="Xiong Z."/>
            <person name="Que H."/>
            <person name="Xie Y."/>
            <person name="Holland P.W."/>
            <person name="Paps J."/>
            <person name="Zhu Y."/>
            <person name="Wu F."/>
            <person name="Chen Y."/>
            <person name="Wang J."/>
            <person name="Peng C."/>
            <person name="Meng J."/>
            <person name="Yang L."/>
            <person name="Liu J."/>
            <person name="Wen B."/>
            <person name="Zhang N."/>
            <person name="Huang Z."/>
            <person name="Zhu Q."/>
            <person name="Feng Y."/>
            <person name="Mount A."/>
            <person name="Hedgecock D."/>
            <person name="Xu Z."/>
            <person name="Liu Y."/>
            <person name="Domazet-Loso T."/>
            <person name="Du Y."/>
            <person name="Sun X."/>
            <person name="Zhang S."/>
            <person name="Liu B."/>
            <person name="Cheng P."/>
            <person name="Jiang X."/>
            <person name="Li J."/>
            <person name="Fan D."/>
            <person name="Wang W."/>
            <person name="Fu W."/>
            <person name="Wang T."/>
            <person name="Wang B."/>
            <person name="Zhang J."/>
            <person name="Peng Z."/>
            <person name="Li Y."/>
            <person name="Li N."/>
            <person name="Wang J."/>
            <person name="Chen M."/>
            <person name="He Y."/>
            <person name="Tan F."/>
            <person name="Song X."/>
            <person name="Zheng Q."/>
            <person name="Huang R."/>
            <person name="Yang H."/>
            <person name="Du X."/>
            <person name="Chen L."/>
            <person name="Yang M."/>
            <person name="Gaffney P.M."/>
            <person name="Wang S."/>
            <person name="Luo L."/>
            <person name="She Z."/>
            <person name="Ming Y."/>
            <person name="Huang W."/>
            <person name="Zhang S."/>
            <person name="Huang B."/>
            <person name="Zhang Y."/>
            <person name="Qu T."/>
            <person name="Ni P."/>
            <person name="Miao G."/>
            <person name="Wang J."/>
            <person name="Wang Q."/>
            <person name="Steinberg C.E."/>
            <person name="Wang H."/>
            <person name="Li N."/>
            <person name="Qian L."/>
            <person name="Zhang G."/>
            <person name="Li Y."/>
            <person name="Yang H."/>
            <person name="Liu X."/>
            <person name="Wang J."/>
            <person name="Yin Y."/>
            <person name="Wang J."/>
        </authorList>
    </citation>
    <scope>NUCLEOTIDE SEQUENCE [LARGE SCALE GENOMIC DNA]</scope>
    <source>
        <strain evidence="1">05x7-T-G4-1.051#20</strain>
    </source>
</reference>
<sequence length="225" mass="24963">MGKASKPSTTSLMRGQGRLIQPQSPEGELVDDMYLEELMHPAESSIGALFVFTRWVLMTNLVLSVFWISLVVVPMAISFPYSNVTQGFALGNIVDGQGVLGEVWMFYGGYQYRALGGMYPLALAYLFLIILTYFGTLFVIMKSVARAASPQSSTAAESRFKFSLMTLSSWDYSVTSPEASINLSKGIVSMLKDHIYEVKAKEAADKFTNKTKIYALRVLAWIITM</sequence>
<gene>
    <name evidence="1" type="ORF">CGI_10006665</name>
</gene>
<dbReference type="InParanoid" id="K1R2X3"/>
<dbReference type="PANTHER" id="PTHR23302">
    <property type="entry name" value="TRANSMEMBRANE CHANNEL-RELATED"/>
    <property type="match status" value="1"/>
</dbReference>
<dbReference type="GO" id="GO:0008381">
    <property type="term" value="F:mechanosensitive monoatomic ion channel activity"/>
    <property type="evidence" value="ECO:0007669"/>
    <property type="project" value="TreeGrafter"/>
</dbReference>
<keyword evidence="1" id="KW-0812">Transmembrane</keyword>
<dbReference type="GO" id="GO:0005886">
    <property type="term" value="C:plasma membrane"/>
    <property type="evidence" value="ECO:0007669"/>
    <property type="project" value="InterPro"/>
</dbReference>
<accession>K1R2X3</accession>